<accession>A0ACB9YTV5</accession>
<name>A0ACB9YTV5_9PEZI</name>
<dbReference type="EMBL" id="MU393527">
    <property type="protein sequence ID" value="KAI4862393.1"/>
    <property type="molecule type" value="Genomic_DNA"/>
</dbReference>
<protein>
    <submittedName>
        <fullName evidence="1">Uncharacterized protein</fullName>
    </submittedName>
</protein>
<keyword evidence="2" id="KW-1185">Reference proteome</keyword>
<organism evidence="1 2">
    <name type="scientific">Hypoxylon rubiginosum</name>
    <dbReference type="NCBI Taxonomy" id="110542"/>
    <lineage>
        <taxon>Eukaryota</taxon>
        <taxon>Fungi</taxon>
        <taxon>Dikarya</taxon>
        <taxon>Ascomycota</taxon>
        <taxon>Pezizomycotina</taxon>
        <taxon>Sordariomycetes</taxon>
        <taxon>Xylariomycetidae</taxon>
        <taxon>Xylariales</taxon>
        <taxon>Hypoxylaceae</taxon>
        <taxon>Hypoxylon</taxon>
    </lineage>
</organism>
<comment type="caution">
    <text evidence="1">The sequence shown here is derived from an EMBL/GenBank/DDBJ whole genome shotgun (WGS) entry which is preliminary data.</text>
</comment>
<reference evidence="1 2" key="1">
    <citation type="journal article" date="2022" name="New Phytol.">
        <title>Ecological generalism drives hyperdiversity of secondary metabolite gene clusters in xylarialean endophytes.</title>
        <authorList>
            <person name="Franco M.E.E."/>
            <person name="Wisecaver J.H."/>
            <person name="Arnold A.E."/>
            <person name="Ju Y.M."/>
            <person name="Slot J.C."/>
            <person name="Ahrendt S."/>
            <person name="Moore L.P."/>
            <person name="Eastman K.E."/>
            <person name="Scott K."/>
            <person name="Konkel Z."/>
            <person name="Mondo S.J."/>
            <person name="Kuo A."/>
            <person name="Hayes R.D."/>
            <person name="Haridas S."/>
            <person name="Andreopoulos B."/>
            <person name="Riley R."/>
            <person name="LaButti K."/>
            <person name="Pangilinan J."/>
            <person name="Lipzen A."/>
            <person name="Amirebrahimi M."/>
            <person name="Yan J."/>
            <person name="Adam C."/>
            <person name="Keymanesh K."/>
            <person name="Ng V."/>
            <person name="Louie K."/>
            <person name="Northen T."/>
            <person name="Drula E."/>
            <person name="Henrissat B."/>
            <person name="Hsieh H.M."/>
            <person name="Youens-Clark K."/>
            <person name="Lutzoni F."/>
            <person name="Miadlikowska J."/>
            <person name="Eastwood D.C."/>
            <person name="Hamelin R.C."/>
            <person name="Grigoriev I.V."/>
            <person name="U'Ren J.M."/>
        </authorList>
    </citation>
    <scope>NUCLEOTIDE SEQUENCE [LARGE SCALE GENOMIC DNA]</scope>
    <source>
        <strain evidence="1 2">CBS 119005</strain>
    </source>
</reference>
<gene>
    <name evidence="1" type="ORF">F4820DRAFT_451054</name>
</gene>
<evidence type="ECO:0000313" key="1">
    <source>
        <dbReference type="EMBL" id="KAI4862393.1"/>
    </source>
</evidence>
<evidence type="ECO:0000313" key="2">
    <source>
        <dbReference type="Proteomes" id="UP001497700"/>
    </source>
</evidence>
<sequence length="303" mass="33795">MDSSGIKFPAFSNDEEYYDDDEVYDAEAKDLMLSGSRLDISLYKQPRDDRGGAVRTIHRGGERDQVIYSRDKADYGLQAERLLTAGLTAENETAWDQIYFDSGTSAKLSSSKKGTKAPVHNGIIWKVGRNKLHKQGITPELRVAALFERSPGPYKVDFRLEAYTGTISEIKNRTMNLVGLNAGESIFWAVTPRLGRTDNCYAEGRDIIKSIDPTYKGGAGNDSRLALVKKHLDMTKSKNGSQFVMLERFGGIDTPHIGGSLDFSQKYDFDLIVRGHTVVSDGYEFFANKKLVTLFGVFTMIIM</sequence>
<dbReference type="Proteomes" id="UP001497700">
    <property type="component" value="Unassembled WGS sequence"/>
</dbReference>
<proteinExistence type="predicted"/>